<dbReference type="Pfam" id="PF00005">
    <property type="entry name" value="ABC_tran"/>
    <property type="match status" value="1"/>
</dbReference>
<evidence type="ECO:0000256" key="4">
    <source>
        <dbReference type="ARBA" id="ARBA00038388"/>
    </source>
</evidence>
<dbReference type="Proteomes" id="UP000249396">
    <property type="component" value="Unassembled WGS sequence"/>
</dbReference>
<dbReference type="InterPro" id="IPR003439">
    <property type="entry name" value="ABC_transporter-like_ATP-bd"/>
</dbReference>
<keyword evidence="3 6" id="KW-0067">ATP-binding</keyword>
<dbReference type="InterPro" id="IPR015854">
    <property type="entry name" value="ABC_transpr_LolD-like"/>
</dbReference>
<evidence type="ECO:0000256" key="1">
    <source>
        <dbReference type="ARBA" id="ARBA00022448"/>
    </source>
</evidence>
<dbReference type="SMART" id="SM00382">
    <property type="entry name" value="AAA"/>
    <property type="match status" value="1"/>
</dbReference>
<evidence type="ECO:0000256" key="3">
    <source>
        <dbReference type="ARBA" id="ARBA00022840"/>
    </source>
</evidence>
<name>A0A2W4Q820_9GAMM</name>
<evidence type="ECO:0000313" key="6">
    <source>
        <dbReference type="EMBL" id="PZN68695.1"/>
    </source>
</evidence>
<comment type="caution">
    <text evidence="6">The sequence shown here is derived from an EMBL/GenBank/DDBJ whole genome shotgun (WGS) entry which is preliminary data.</text>
</comment>
<dbReference type="GO" id="GO:0016887">
    <property type="term" value="F:ATP hydrolysis activity"/>
    <property type="evidence" value="ECO:0007669"/>
    <property type="project" value="InterPro"/>
</dbReference>
<dbReference type="PROSITE" id="PS50893">
    <property type="entry name" value="ABC_TRANSPORTER_2"/>
    <property type="match status" value="1"/>
</dbReference>
<feature type="domain" description="ABC transporter" evidence="5">
    <location>
        <begin position="26"/>
        <end position="247"/>
    </location>
</feature>
<gene>
    <name evidence="6" type="ORF">DM484_31045</name>
</gene>
<accession>A0A2W4Q820</accession>
<dbReference type="CDD" id="cd03255">
    <property type="entry name" value="ABC_MJ0796_LolCDE_FtsE"/>
    <property type="match status" value="1"/>
</dbReference>
<dbReference type="SUPFAM" id="SSF52540">
    <property type="entry name" value="P-loop containing nucleoside triphosphate hydrolases"/>
    <property type="match status" value="1"/>
</dbReference>
<dbReference type="InterPro" id="IPR017871">
    <property type="entry name" value="ABC_transporter-like_CS"/>
</dbReference>
<dbReference type="PROSITE" id="PS00211">
    <property type="entry name" value="ABC_TRANSPORTER_1"/>
    <property type="match status" value="1"/>
</dbReference>
<dbReference type="GO" id="GO:0005886">
    <property type="term" value="C:plasma membrane"/>
    <property type="evidence" value="ECO:0007669"/>
    <property type="project" value="TreeGrafter"/>
</dbReference>
<dbReference type="GO" id="GO:1902495">
    <property type="term" value="C:transmembrane transporter complex"/>
    <property type="evidence" value="ECO:0007669"/>
    <property type="project" value="UniProtKB-ARBA"/>
</dbReference>
<dbReference type="GO" id="GO:0022857">
    <property type="term" value="F:transmembrane transporter activity"/>
    <property type="evidence" value="ECO:0007669"/>
    <property type="project" value="TreeGrafter"/>
</dbReference>
<evidence type="ECO:0000259" key="5">
    <source>
        <dbReference type="PROSITE" id="PS50893"/>
    </source>
</evidence>
<evidence type="ECO:0000256" key="2">
    <source>
        <dbReference type="ARBA" id="ARBA00022741"/>
    </source>
</evidence>
<dbReference type="PANTHER" id="PTHR24220:SF685">
    <property type="entry name" value="ABC TRANSPORTER RELATED"/>
    <property type="match status" value="1"/>
</dbReference>
<evidence type="ECO:0000313" key="7">
    <source>
        <dbReference type="Proteomes" id="UP000249396"/>
    </source>
</evidence>
<keyword evidence="2" id="KW-0547">Nucleotide-binding</keyword>
<dbReference type="AlphaFoldDB" id="A0A2W4Q820"/>
<dbReference type="Gene3D" id="3.40.50.300">
    <property type="entry name" value="P-loop containing nucleotide triphosphate hydrolases"/>
    <property type="match status" value="1"/>
</dbReference>
<dbReference type="FunFam" id="3.40.50.300:FF:000032">
    <property type="entry name" value="Export ABC transporter ATP-binding protein"/>
    <property type="match status" value="1"/>
</dbReference>
<dbReference type="InterPro" id="IPR003593">
    <property type="entry name" value="AAA+_ATPase"/>
</dbReference>
<dbReference type="PANTHER" id="PTHR24220">
    <property type="entry name" value="IMPORT ATP-BINDING PROTEIN"/>
    <property type="match status" value="1"/>
</dbReference>
<comment type="similarity">
    <text evidence="4">Belongs to the ABC transporter superfamily. Macrolide exporter (TC 3.A.1.122) family.</text>
</comment>
<dbReference type="InterPro" id="IPR027417">
    <property type="entry name" value="P-loop_NTPase"/>
</dbReference>
<dbReference type="GO" id="GO:0005524">
    <property type="term" value="F:ATP binding"/>
    <property type="evidence" value="ECO:0007669"/>
    <property type="project" value="UniProtKB-KW"/>
</dbReference>
<organism evidence="6 7">
    <name type="scientific">Candidatus Methylumidiphilus alinenensis</name>
    <dbReference type="NCBI Taxonomy" id="2202197"/>
    <lineage>
        <taxon>Bacteria</taxon>
        <taxon>Pseudomonadati</taxon>
        <taxon>Pseudomonadota</taxon>
        <taxon>Gammaproteobacteria</taxon>
        <taxon>Methylococcales</taxon>
        <taxon>Candidatus Methylumidiphilus</taxon>
    </lineage>
</organism>
<reference evidence="6 7" key="1">
    <citation type="journal article" date="2018" name="Aquat. Microb. Ecol.">
        <title>Gammaproteobacterial methanotrophs dominate.</title>
        <authorList>
            <person name="Rissanen A.J."/>
            <person name="Saarenheimo J."/>
            <person name="Tiirola M."/>
            <person name="Peura S."/>
            <person name="Aalto S.L."/>
            <person name="Karvinen A."/>
            <person name="Nykanen H."/>
        </authorList>
    </citation>
    <scope>NUCLEOTIDE SEQUENCE [LARGE SCALE GENOMIC DNA]</scope>
    <source>
        <strain evidence="6">AMbin10</strain>
    </source>
</reference>
<keyword evidence="1" id="KW-0813">Transport</keyword>
<proteinExistence type="inferred from homology"/>
<protein>
    <submittedName>
        <fullName evidence="6">ABC transporter ATP-binding protein</fullName>
    </submittedName>
</protein>
<dbReference type="EMBL" id="QJPH01000597">
    <property type="protein sequence ID" value="PZN68695.1"/>
    <property type="molecule type" value="Genomic_DNA"/>
</dbReference>
<dbReference type="InterPro" id="IPR017911">
    <property type="entry name" value="MacB-like_ATP-bd"/>
</dbReference>
<sequence length="247" mass="26732">MSTSQSTPAETNNPSTRATLATVPLLRLEGVNFGYREAGEWREILRGVDLVVDPGEQLALVGLSGSGKSTLLHLIGGLDVPSAGHITFDGIDLAGLGEPARSLWRRSHVGFIFQFFNLIPTLNVLENVLLPLELNGISEKMGREMALDLLAEVGLADRAGSYPDRLSGGQQQCVAIVRALVHQPQLVLADEPTGNLDFATGEKVLDLLDRLVRALGKTLILITHSDKVVRRADRIIWLVDGRLDAAF</sequence>